<keyword evidence="4" id="KW-0411">Iron-sulfur</keyword>
<sequence>MQSQELKSRYGLSLQQEACLAVRSSPAACSRCAAACPTGVLAVGELGVSLADGCLGCGRCVASCPSGALSARGYQIPDGLPEGNLDITIECWKVPPRLLAKGTHAVPCLGGLSAASLLECVLAAGEGQAVVLVDRGWCATCQAGGSAQPPVATQLEFVRRALTRLGWPQQNLPEIRRDPLPATLMPEEIPVPAEREAIGRRAFFSFLAGKAADVVIERTAPPTRTLPRSLIRQGEKTFPERIRLIAALESLAALRGVPLPADLFPAISISDACANHGVCAGMCPTGALSRYEDDAATGIRFEPWLCTSCGLCARSCPEGALDLDLAQSVDGAMHGQHELTRLPWGVCMSCHERFASRGKSLCPRCEKSRSLAADLFGTMFA</sequence>
<keyword evidence="1" id="KW-0004">4Fe-4S</keyword>
<dbReference type="PANTHER" id="PTHR24960:SF79">
    <property type="entry name" value="PHOTOSYSTEM I IRON-SULFUR CENTER"/>
    <property type="match status" value="1"/>
</dbReference>
<feature type="domain" description="4Fe-4S ferredoxin-type" evidence="5">
    <location>
        <begin position="263"/>
        <end position="294"/>
    </location>
</feature>
<dbReference type="Proteomes" id="UP000015559">
    <property type="component" value="Plasmid pSCD"/>
</dbReference>
<evidence type="ECO:0000256" key="3">
    <source>
        <dbReference type="ARBA" id="ARBA00023004"/>
    </source>
</evidence>
<geneLocation type="plasmid" evidence="6 7">
    <name>pSCD</name>
</geneLocation>
<gene>
    <name evidence="6" type="primary">arxB2</name>
    <name evidence="6" type="ORF">SCD_n03117</name>
</gene>
<name>S6AKI6_SULDS</name>
<dbReference type="PROSITE" id="PS51379">
    <property type="entry name" value="4FE4S_FER_2"/>
    <property type="match status" value="3"/>
</dbReference>
<evidence type="ECO:0000259" key="5">
    <source>
        <dbReference type="PROSITE" id="PS51379"/>
    </source>
</evidence>
<dbReference type="HOGENOM" id="CLU_048087_3_0_4"/>
<keyword evidence="3" id="KW-0408">Iron</keyword>
<proteinExistence type="predicted"/>
<dbReference type="GO" id="GO:0051539">
    <property type="term" value="F:4 iron, 4 sulfur cluster binding"/>
    <property type="evidence" value="ECO:0007669"/>
    <property type="project" value="UniProtKB-KW"/>
</dbReference>
<dbReference type="EMBL" id="AP013067">
    <property type="protein sequence ID" value="BAN36916.1"/>
    <property type="molecule type" value="Genomic_DNA"/>
</dbReference>
<dbReference type="RefSeq" id="WP_021035848.1">
    <property type="nucleotide sequence ID" value="NC_022358.1"/>
</dbReference>
<dbReference type="GO" id="GO:0046872">
    <property type="term" value="F:metal ion binding"/>
    <property type="evidence" value="ECO:0007669"/>
    <property type="project" value="UniProtKB-KW"/>
</dbReference>
<evidence type="ECO:0000256" key="4">
    <source>
        <dbReference type="ARBA" id="ARBA00023014"/>
    </source>
</evidence>
<dbReference type="AlphaFoldDB" id="S6AKI6"/>
<dbReference type="InterPro" id="IPR017900">
    <property type="entry name" value="4Fe4S_Fe_S_CS"/>
</dbReference>
<protein>
    <submittedName>
        <fullName evidence="6">4Fe-4S ferredoxin iron-sulfur binding domain-containing protein</fullName>
    </submittedName>
</protein>
<reference evidence="6 7" key="1">
    <citation type="journal article" date="2012" name="Appl. Environ. Microbiol.">
        <title>Draft genome sequence of a psychrotolerant sulfur-oxidizing bacterium, Sulfuricella denitrificans skB26, and proteomic insights into cold adaptation.</title>
        <authorList>
            <person name="Watanabe T."/>
            <person name="Kojima H."/>
            <person name="Fukui M."/>
        </authorList>
    </citation>
    <scope>NUCLEOTIDE SEQUENCE [LARGE SCALE GENOMIC DNA]</scope>
    <source>
        <strain evidence="7">skB26</strain>
        <plasmid evidence="6 7">pSCD</plasmid>
    </source>
</reference>
<evidence type="ECO:0000256" key="2">
    <source>
        <dbReference type="ARBA" id="ARBA00022723"/>
    </source>
</evidence>
<dbReference type="InterPro" id="IPR017896">
    <property type="entry name" value="4Fe4S_Fe-S-bd"/>
</dbReference>
<dbReference type="PANTHER" id="PTHR24960">
    <property type="entry name" value="PHOTOSYSTEM I IRON-SULFUR CENTER-RELATED"/>
    <property type="match status" value="1"/>
</dbReference>
<dbReference type="PROSITE" id="PS00198">
    <property type="entry name" value="4FE4S_FER_1"/>
    <property type="match status" value="2"/>
</dbReference>
<dbReference type="InterPro" id="IPR050157">
    <property type="entry name" value="PSI_iron-sulfur_center"/>
</dbReference>
<dbReference type="SUPFAM" id="SSF54862">
    <property type="entry name" value="4Fe-4S ferredoxins"/>
    <property type="match status" value="1"/>
</dbReference>
<evidence type="ECO:0000313" key="6">
    <source>
        <dbReference type="EMBL" id="BAN36916.1"/>
    </source>
</evidence>
<dbReference type="Pfam" id="PF25160">
    <property type="entry name" value="LdpA_Fe-S-bd"/>
    <property type="match status" value="1"/>
</dbReference>
<dbReference type="InterPro" id="IPR057431">
    <property type="entry name" value="LdpA_Fe-S-bd"/>
</dbReference>
<keyword evidence="6" id="KW-0614">Plasmid</keyword>
<organism evidence="6 7">
    <name type="scientific">Sulfuricella denitrificans (strain DSM 22764 / NBRC 105220 / skB26)</name>
    <dbReference type="NCBI Taxonomy" id="1163617"/>
    <lineage>
        <taxon>Bacteria</taxon>
        <taxon>Pseudomonadati</taxon>
        <taxon>Pseudomonadota</taxon>
        <taxon>Betaproteobacteria</taxon>
        <taxon>Nitrosomonadales</taxon>
        <taxon>Sulfuricellaceae</taxon>
        <taxon>Sulfuricella</taxon>
    </lineage>
</organism>
<feature type="domain" description="4Fe-4S ferredoxin-type" evidence="5">
    <location>
        <begin position="44"/>
        <end position="74"/>
    </location>
</feature>
<dbReference type="Pfam" id="PF00037">
    <property type="entry name" value="Fer4"/>
    <property type="match status" value="1"/>
</dbReference>
<keyword evidence="7" id="KW-1185">Reference proteome</keyword>
<evidence type="ECO:0000256" key="1">
    <source>
        <dbReference type="ARBA" id="ARBA00022485"/>
    </source>
</evidence>
<dbReference type="Gene3D" id="3.30.70.20">
    <property type="match status" value="2"/>
</dbReference>
<evidence type="ECO:0000313" key="7">
    <source>
        <dbReference type="Proteomes" id="UP000015559"/>
    </source>
</evidence>
<keyword evidence="2" id="KW-0479">Metal-binding</keyword>
<dbReference type="KEGG" id="sdr:SCD_n03117"/>
<feature type="domain" description="4Fe-4S ferredoxin-type" evidence="5">
    <location>
        <begin position="297"/>
        <end position="326"/>
    </location>
</feature>
<accession>S6AKI6</accession>